<proteinExistence type="predicted"/>
<accession>A0A7R9JH87</accession>
<gene>
    <name evidence="1" type="ORF">TCMB3V08_LOCUS11779</name>
</gene>
<evidence type="ECO:0000313" key="1">
    <source>
        <dbReference type="EMBL" id="CAD7579245.1"/>
    </source>
</evidence>
<dbReference type="AlphaFoldDB" id="A0A7R9JH87"/>
<name>A0A7R9JH87_TIMCA</name>
<organism evidence="1">
    <name type="scientific">Timema californicum</name>
    <name type="common">California timema</name>
    <name type="synonym">Walking stick</name>
    <dbReference type="NCBI Taxonomy" id="61474"/>
    <lineage>
        <taxon>Eukaryota</taxon>
        <taxon>Metazoa</taxon>
        <taxon>Ecdysozoa</taxon>
        <taxon>Arthropoda</taxon>
        <taxon>Hexapoda</taxon>
        <taxon>Insecta</taxon>
        <taxon>Pterygota</taxon>
        <taxon>Neoptera</taxon>
        <taxon>Polyneoptera</taxon>
        <taxon>Phasmatodea</taxon>
        <taxon>Timematodea</taxon>
        <taxon>Timematoidea</taxon>
        <taxon>Timematidae</taxon>
        <taxon>Timema</taxon>
    </lineage>
</organism>
<reference evidence="1" key="1">
    <citation type="submission" date="2020-11" db="EMBL/GenBank/DDBJ databases">
        <authorList>
            <person name="Tran Van P."/>
        </authorList>
    </citation>
    <scope>NUCLEOTIDE SEQUENCE</scope>
</reference>
<dbReference type="EMBL" id="OE190654">
    <property type="protein sequence ID" value="CAD7579245.1"/>
    <property type="molecule type" value="Genomic_DNA"/>
</dbReference>
<sequence>MDRAVQAVGRGYSGRCECGGKIQGCLSKRYNNVCKLCDLQLPRGEIEIRLHPFLYNLPLFLRRKDNAHLALVVQKESLESLEAPDQ</sequence>
<protein>
    <submittedName>
        <fullName evidence="1">(California timema) hypothetical protein</fullName>
    </submittedName>
</protein>